<feature type="compositionally biased region" description="Basic and acidic residues" evidence="1">
    <location>
        <begin position="965"/>
        <end position="980"/>
    </location>
</feature>
<evidence type="ECO:0000313" key="2">
    <source>
        <dbReference type="EMBL" id="OAG27537.1"/>
    </source>
</evidence>
<evidence type="ECO:0000313" key="3">
    <source>
        <dbReference type="Proteomes" id="UP000076964"/>
    </source>
</evidence>
<feature type="region of interest" description="Disordered" evidence="1">
    <location>
        <begin position="965"/>
        <end position="987"/>
    </location>
</feature>
<dbReference type="Proteomes" id="UP000076964">
    <property type="component" value="Unassembled WGS sequence"/>
</dbReference>
<proteinExistence type="predicted"/>
<dbReference type="OrthoDB" id="2052561at2"/>
<gene>
    <name evidence="2" type="ORF">TH606_06520</name>
</gene>
<dbReference type="RefSeq" id="WP_068542162.1">
    <property type="nucleotide sequence ID" value="NZ_LSFI01000027.1"/>
</dbReference>
<reference evidence="2 3" key="1">
    <citation type="submission" date="2016-02" db="EMBL/GenBank/DDBJ databases">
        <title>Draft genome sequence of Thermodesulfatator sp. S606.</title>
        <authorList>
            <person name="Lai Q."/>
            <person name="Cao J."/>
            <person name="Dupont S."/>
            <person name="Shao Z."/>
            <person name="Jebbar M."/>
            <person name="Alain K."/>
        </authorList>
    </citation>
    <scope>NUCLEOTIDE SEQUENCE [LARGE SCALE GENOMIC DNA]</scope>
    <source>
        <strain evidence="2 3">S606</strain>
    </source>
</reference>
<dbReference type="STRING" id="1795632.TH606_06520"/>
<dbReference type="SUPFAM" id="SSF52540">
    <property type="entry name" value="P-loop containing nucleoside triphosphate hydrolases"/>
    <property type="match status" value="1"/>
</dbReference>
<name>A0A177E6G4_9BACT</name>
<dbReference type="InterPro" id="IPR027417">
    <property type="entry name" value="P-loop_NTPase"/>
</dbReference>
<comment type="caution">
    <text evidence="2">The sequence shown here is derived from an EMBL/GenBank/DDBJ whole genome shotgun (WGS) entry which is preliminary data.</text>
</comment>
<accession>A0A177E6G4</accession>
<keyword evidence="3" id="KW-1185">Reference proteome</keyword>
<dbReference type="AlphaFoldDB" id="A0A177E6G4"/>
<protein>
    <submittedName>
        <fullName evidence="2">Uncharacterized protein</fullName>
    </submittedName>
</protein>
<dbReference type="EMBL" id="LSFI01000027">
    <property type="protein sequence ID" value="OAG27537.1"/>
    <property type="molecule type" value="Genomic_DNA"/>
</dbReference>
<evidence type="ECO:0000256" key="1">
    <source>
        <dbReference type="SAM" id="MobiDB-lite"/>
    </source>
</evidence>
<organism evidence="2 3">
    <name type="scientific">Thermodesulfatator autotrophicus</name>
    <dbReference type="NCBI Taxonomy" id="1795632"/>
    <lineage>
        <taxon>Bacteria</taxon>
        <taxon>Pseudomonadati</taxon>
        <taxon>Thermodesulfobacteriota</taxon>
        <taxon>Thermodesulfobacteria</taxon>
        <taxon>Thermodesulfobacteriales</taxon>
        <taxon>Thermodesulfatatoraceae</taxon>
        <taxon>Thermodesulfatator</taxon>
    </lineage>
</organism>
<sequence length="1000" mass="112150">MFKNITKTGQPGHPWLVKPRLEPREIKLLAKFYLSIPRRDWEWLHAKEAAKRLEVWGSVNDICLYVSPLVRVGEHYYFLPFLDLDSKSSPSCACYAASLLLKEEERSLFVPILSGLKGVKLVALFLLPCHLHQAFLQWARRRAREADLKGMGVDLDLGPILGRLDPGNPPQPVRLWGWRGKNQVGHGETPPNVAARPVSWEILARIGFDGDEVYRRTVCCRPFAREIAEWTRQWAVSLSPAPSWLIQELKGLKEELEREEALKACVPRVSFPAFTASKTTNFLEIISEVAQALEGRGYQIRIKDNTKIVFPGPCPVCGRRHHAWIGTSGKLYCFSPSCQAHQAQGGLSPWIWLPRVGLGDFLKVLLRREEHFEEVSRKLSEAEAEKVIQEAVSAFFGNGEGGILAADPGLGKTHHAIVAAIKEAQEGKVTVFAVSDYARATELERTWSKEAQAKGILFYVLRGRWQKGMCQKIKEVQTVESLGFRPGEVVCLDCEYASECKFLRQFKRIGKGGAVFICTHALLPAVLNYLKKAGWKNIYTVIDDPDENTFLKKRSIPLSLLAAFLVASSRFSAGREIVRRLEEVSKILERRARTTLLLRDRSSRTGVARAYQSPPAAGPWAASPRLEVLTGILPLSTLAREIGEFLERYPSPRARYGYFSTLGVGNEEVLGALRALARGVAWIEARARGKAGVYLCWNEIIKIPASRVLVLSATPETRALSKIFPGLRQGQGKVWEARVEGMERTIRIQIALAYGKGSYRKGLSRYVPALVVALRRLKAAWGNKRLRFFVLAHKNAKLAAMHSVRAAARRANVKVEVFADLHHFASRGSNLAQNCDVMVQFGAPVLHPNQAWDLATAWFGNDGAEAARYAENLTRREAFQEAHRLRFVRAAWGAKALIFLGRQWPYEIAPEVVIDQMGRPRKGTNYSPLRVHFQRTAFPVLAALLRWREKLASCARFLALPSSPEERRKETQESVRKNEAPRGPPLNLVGGVSDDLRAFV</sequence>